<dbReference type="EMBL" id="JSZA02000001">
    <property type="protein sequence ID" value="TGO03756.1"/>
    <property type="molecule type" value="Genomic_DNA"/>
</dbReference>
<dbReference type="InterPro" id="IPR001107">
    <property type="entry name" value="Band_7"/>
</dbReference>
<dbReference type="GO" id="GO:0016020">
    <property type="term" value="C:membrane"/>
    <property type="evidence" value="ECO:0007669"/>
    <property type="project" value="UniProtKB-SubCell"/>
</dbReference>
<keyword evidence="3" id="KW-0812">Transmembrane</keyword>
<accession>A0A4E0RLK6</accession>
<dbReference type="AlphaFoldDB" id="A0A4E0RLK6"/>
<organism evidence="5 6">
    <name type="scientific">Candidatus Thiomargarita nelsonii</name>
    <dbReference type="NCBI Taxonomy" id="1003181"/>
    <lineage>
        <taxon>Bacteria</taxon>
        <taxon>Pseudomonadati</taxon>
        <taxon>Pseudomonadota</taxon>
        <taxon>Gammaproteobacteria</taxon>
        <taxon>Thiotrichales</taxon>
        <taxon>Thiotrichaceae</taxon>
        <taxon>Thiomargarita</taxon>
    </lineage>
</organism>
<dbReference type="Proteomes" id="UP000030428">
    <property type="component" value="Unassembled WGS sequence"/>
</dbReference>
<comment type="caution">
    <text evidence="5">The sequence shown here is derived from an EMBL/GenBank/DDBJ whole genome shotgun (WGS) entry which is preliminary data.</text>
</comment>
<dbReference type="CDD" id="cd03401">
    <property type="entry name" value="SPFH_prohibitin"/>
    <property type="match status" value="1"/>
</dbReference>
<protein>
    <recommendedName>
        <fullName evidence="4">Band 7 domain-containing protein</fullName>
    </recommendedName>
</protein>
<reference evidence="5 6" key="1">
    <citation type="journal article" date="2016" name="Front. Microbiol.">
        <title>Single-Cell (Meta-)Genomics of a Dimorphic Candidatus Thiomargarita nelsonii Reveals Genomic Plasticity.</title>
        <authorList>
            <person name="Flood B.E."/>
            <person name="Fliss P."/>
            <person name="Jones D.S."/>
            <person name="Dick G.J."/>
            <person name="Jain S."/>
            <person name="Kaster A.K."/>
            <person name="Winkel M."/>
            <person name="Mussmann M."/>
            <person name="Bailey J."/>
        </authorList>
    </citation>
    <scope>NUCLEOTIDE SEQUENCE [LARGE SCALE GENOMIC DNA]</scope>
    <source>
        <strain evidence="5">Hydrate Ridge</strain>
    </source>
</reference>
<dbReference type="Gene3D" id="3.30.479.30">
    <property type="entry name" value="Band 7 domain"/>
    <property type="match status" value="1"/>
</dbReference>
<sequence>MIKKFLKWLKGKIPLLIVLALILLLLIVFFFNRIFITINSGEAGVLYQRFSAGTVTDYVYAEGIHLVAPWDTMYIYNVRIQTQLHDFEVLTNRGLPINLTLAIRYRPEYETVGLLHQQVGPNYLNTIIVPEIESELRKHIGHYNPEDIYINKENILTEIFVSALDSLGQKFVKVNDVVIRTVTLPTEIKKAIEKKLIEEQSYQTYDFKLKIEEKEAERKLIEAQGIRDYQEIISETLNEKLIKWQGIQATLQLSESENTKVVIIGGGKDGLPIIGNVPISSNEMTQPASP</sequence>
<keyword evidence="3" id="KW-1133">Transmembrane helix</keyword>
<keyword evidence="2 3" id="KW-0472">Membrane</keyword>
<dbReference type="SUPFAM" id="SSF117892">
    <property type="entry name" value="Band 7/SPFH domain"/>
    <property type="match status" value="1"/>
</dbReference>
<evidence type="ECO:0000256" key="1">
    <source>
        <dbReference type="ARBA" id="ARBA00004167"/>
    </source>
</evidence>
<dbReference type="PANTHER" id="PTHR23222:SF1">
    <property type="entry name" value="PROHIBITIN-2"/>
    <property type="match status" value="1"/>
</dbReference>
<feature type="transmembrane region" description="Helical" evidence="3">
    <location>
        <begin position="12"/>
        <end position="31"/>
    </location>
</feature>
<keyword evidence="6" id="KW-1185">Reference proteome</keyword>
<proteinExistence type="predicted"/>
<evidence type="ECO:0000256" key="2">
    <source>
        <dbReference type="ARBA" id="ARBA00023136"/>
    </source>
</evidence>
<dbReference type="PANTHER" id="PTHR23222">
    <property type="entry name" value="PROHIBITIN"/>
    <property type="match status" value="1"/>
</dbReference>
<evidence type="ECO:0000313" key="5">
    <source>
        <dbReference type="EMBL" id="TGO03756.1"/>
    </source>
</evidence>
<gene>
    <name evidence="5" type="ORF">PN36_00340</name>
</gene>
<dbReference type="Pfam" id="PF01145">
    <property type="entry name" value="Band_7"/>
    <property type="match status" value="1"/>
</dbReference>
<comment type="subcellular location">
    <subcellularLocation>
        <location evidence="1">Membrane</location>
        <topology evidence="1">Single-pass membrane protein</topology>
    </subcellularLocation>
</comment>
<dbReference type="SMART" id="SM00244">
    <property type="entry name" value="PHB"/>
    <property type="match status" value="1"/>
</dbReference>
<evidence type="ECO:0000256" key="3">
    <source>
        <dbReference type="SAM" id="Phobius"/>
    </source>
</evidence>
<dbReference type="InterPro" id="IPR000163">
    <property type="entry name" value="Prohibitin"/>
</dbReference>
<dbReference type="InterPro" id="IPR036013">
    <property type="entry name" value="Band_7/SPFH_dom_sf"/>
</dbReference>
<feature type="domain" description="Band 7" evidence="4">
    <location>
        <begin position="33"/>
        <end position="196"/>
    </location>
</feature>
<name>A0A4E0RLK6_9GAMM</name>
<dbReference type="GO" id="GO:0007005">
    <property type="term" value="P:mitochondrion organization"/>
    <property type="evidence" value="ECO:0007669"/>
    <property type="project" value="TreeGrafter"/>
</dbReference>
<evidence type="ECO:0000313" key="6">
    <source>
        <dbReference type="Proteomes" id="UP000030428"/>
    </source>
</evidence>
<evidence type="ECO:0000259" key="4">
    <source>
        <dbReference type="SMART" id="SM00244"/>
    </source>
</evidence>